<dbReference type="InterPro" id="IPR036249">
    <property type="entry name" value="Thioredoxin-like_sf"/>
</dbReference>
<dbReference type="EMBL" id="BAABAZ010000006">
    <property type="protein sequence ID" value="GAA4284706.1"/>
    <property type="molecule type" value="Genomic_DNA"/>
</dbReference>
<keyword evidence="2" id="KW-1185">Reference proteome</keyword>
<name>A0ABP8EL46_9MICO</name>
<accession>A0ABP8EL46</accession>
<gene>
    <name evidence="1" type="ORF">GCM10022261_22370</name>
</gene>
<reference evidence="2" key="1">
    <citation type="journal article" date="2019" name="Int. J. Syst. Evol. Microbiol.">
        <title>The Global Catalogue of Microorganisms (GCM) 10K type strain sequencing project: providing services to taxonomists for standard genome sequencing and annotation.</title>
        <authorList>
            <consortium name="The Broad Institute Genomics Platform"/>
            <consortium name="The Broad Institute Genome Sequencing Center for Infectious Disease"/>
            <person name="Wu L."/>
            <person name="Ma J."/>
        </authorList>
    </citation>
    <scope>NUCLEOTIDE SEQUENCE [LARGE SCALE GENOMIC DNA]</scope>
    <source>
        <strain evidence="2">JCM 17458</strain>
    </source>
</reference>
<dbReference type="SUPFAM" id="SSF52833">
    <property type="entry name" value="Thioredoxin-like"/>
    <property type="match status" value="1"/>
</dbReference>
<proteinExistence type="predicted"/>
<dbReference type="InterPro" id="IPR052565">
    <property type="entry name" value="Glutaredoxin-like_YDR286C"/>
</dbReference>
<organism evidence="1 2">
    <name type="scientific">Brevibacterium daeguense</name>
    <dbReference type="NCBI Taxonomy" id="909936"/>
    <lineage>
        <taxon>Bacteria</taxon>
        <taxon>Bacillati</taxon>
        <taxon>Actinomycetota</taxon>
        <taxon>Actinomycetes</taxon>
        <taxon>Micrococcales</taxon>
        <taxon>Brevibacteriaceae</taxon>
        <taxon>Brevibacterium</taxon>
    </lineage>
</organism>
<dbReference type="Gene3D" id="3.40.30.10">
    <property type="entry name" value="Glutaredoxin"/>
    <property type="match status" value="1"/>
</dbReference>
<protein>
    <submittedName>
        <fullName evidence="1">Uncharacterized protein</fullName>
    </submittedName>
</protein>
<dbReference type="PANTHER" id="PTHR33558">
    <property type="entry name" value="GLUTAREDOXIN-LIKE PROTEIN C5ORF63 HOMOLOG"/>
    <property type="match status" value="1"/>
</dbReference>
<dbReference type="InterPro" id="IPR008554">
    <property type="entry name" value="Glutaredoxin-like"/>
</dbReference>
<evidence type="ECO:0000313" key="2">
    <source>
        <dbReference type="Proteomes" id="UP001501586"/>
    </source>
</evidence>
<dbReference type="Pfam" id="PF05768">
    <property type="entry name" value="Glrx-like"/>
    <property type="match status" value="1"/>
</dbReference>
<evidence type="ECO:0000313" key="1">
    <source>
        <dbReference type="EMBL" id="GAA4284706.1"/>
    </source>
</evidence>
<comment type="caution">
    <text evidence="1">The sequence shown here is derived from an EMBL/GenBank/DDBJ whole genome shotgun (WGS) entry which is preliminary data.</text>
</comment>
<sequence length="100" mass="11085">MAGGVSSALEHDSPNMTVELTFLTRSDCHLCAQAREDVAAAVGERDVVIAEIDIDADEELRDKYDWDVPVVLLNGRQHSFHRVDRGRLAQALDALLARRT</sequence>
<dbReference type="Proteomes" id="UP001501586">
    <property type="component" value="Unassembled WGS sequence"/>
</dbReference>
<dbReference type="PANTHER" id="PTHR33558:SF1">
    <property type="entry name" value="GLUTAREDOXIN-LIKE PROTEIN C5ORF63 HOMOLOG"/>
    <property type="match status" value="1"/>
</dbReference>